<sequence length="138" mass="15262">VSLGSDEKACAHNSSNSFLTFTFVNMSSNFGIAYASLTSLAGTQLGIFSRRRSEETRDSEIRRWVVGIVGNVCIANGLSREKNYYRRNRQLLVAPRDLTGHKTHVSLQTRTHISDVALHAPVRPLGRSPHHNGKLCDG</sequence>
<dbReference type="AlphaFoldDB" id="A0A8T1UJH2"/>
<evidence type="ECO:0000313" key="1">
    <source>
        <dbReference type="EMBL" id="KAG6964531.1"/>
    </source>
</evidence>
<reference evidence="1" key="1">
    <citation type="submission" date="2021-01" db="EMBL/GenBank/DDBJ databases">
        <title>Phytophthora aleatoria, a newly-described species from Pinus radiata is distinct from Phytophthora cactorum isolates based on comparative genomics.</title>
        <authorList>
            <person name="Mcdougal R."/>
            <person name="Panda P."/>
            <person name="Williams N."/>
            <person name="Studholme D.J."/>
        </authorList>
    </citation>
    <scope>NUCLEOTIDE SEQUENCE</scope>
    <source>
        <strain evidence="1">NZFS 3830</strain>
    </source>
</reference>
<gene>
    <name evidence="1" type="ORF">JG687_00005921</name>
</gene>
<dbReference type="EMBL" id="JAENGZ010000231">
    <property type="protein sequence ID" value="KAG6964531.1"/>
    <property type="molecule type" value="Genomic_DNA"/>
</dbReference>
<protein>
    <submittedName>
        <fullName evidence="1">Uncharacterized protein</fullName>
    </submittedName>
</protein>
<comment type="caution">
    <text evidence="1">The sequence shown here is derived from an EMBL/GenBank/DDBJ whole genome shotgun (WGS) entry which is preliminary data.</text>
</comment>
<accession>A0A8T1UJH2</accession>
<dbReference type="Proteomes" id="UP000688947">
    <property type="component" value="Unassembled WGS sequence"/>
</dbReference>
<feature type="non-terminal residue" evidence="1">
    <location>
        <position position="138"/>
    </location>
</feature>
<evidence type="ECO:0000313" key="2">
    <source>
        <dbReference type="Proteomes" id="UP000688947"/>
    </source>
</evidence>
<proteinExistence type="predicted"/>
<name>A0A8T1UJH2_9STRA</name>
<organism evidence="1 2">
    <name type="scientific">Phytophthora cactorum</name>
    <dbReference type="NCBI Taxonomy" id="29920"/>
    <lineage>
        <taxon>Eukaryota</taxon>
        <taxon>Sar</taxon>
        <taxon>Stramenopiles</taxon>
        <taxon>Oomycota</taxon>
        <taxon>Peronosporomycetes</taxon>
        <taxon>Peronosporales</taxon>
        <taxon>Peronosporaceae</taxon>
        <taxon>Phytophthora</taxon>
    </lineage>
</organism>